<dbReference type="EMBL" id="JBFBVU010000033">
    <property type="protein sequence ID" value="MEV8468598.1"/>
    <property type="molecule type" value="Genomic_DNA"/>
</dbReference>
<dbReference type="Pfam" id="PF20082">
    <property type="entry name" value="DUF6476"/>
    <property type="match status" value="1"/>
</dbReference>
<dbReference type="Proteomes" id="UP001553161">
    <property type="component" value="Unassembled WGS sequence"/>
</dbReference>
<gene>
    <name evidence="2" type="ORF">AB0T83_17640</name>
</gene>
<proteinExistence type="predicted"/>
<dbReference type="InterPro" id="IPR045519">
    <property type="entry name" value="DUF6476"/>
</dbReference>
<accession>A0ABV3LDV8</accession>
<name>A0ABV3LDV8_9RHOB</name>
<keyword evidence="1" id="KW-0812">Transmembrane</keyword>
<protein>
    <submittedName>
        <fullName evidence="2">DUF6476 family protein</fullName>
    </submittedName>
</protein>
<reference evidence="2 3" key="1">
    <citation type="submission" date="2024-07" db="EMBL/GenBank/DDBJ databases">
        <authorList>
            <person name="Kang M."/>
        </authorList>
    </citation>
    <scope>NUCLEOTIDE SEQUENCE [LARGE SCALE GENOMIC DNA]</scope>
    <source>
        <strain evidence="2 3">DFM31</strain>
    </source>
</reference>
<keyword evidence="1" id="KW-0472">Membrane</keyword>
<evidence type="ECO:0000256" key="1">
    <source>
        <dbReference type="SAM" id="Phobius"/>
    </source>
</evidence>
<comment type="caution">
    <text evidence="2">The sequence shown here is derived from an EMBL/GenBank/DDBJ whole genome shotgun (WGS) entry which is preliminary data.</text>
</comment>
<sequence>MTGMVDNSDAAGPEPANLRFLRILVSVLTAVMILGIVTIIGLMIWKFSGETAPSLPDVVTLPDTVTLPDGTVPMAVTVGAAWYAVVTAQDEILIFDKATGTLRQQVKITVEAQ</sequence>
<evidence type="ECO:0000313" key="3">
    <source>
        <dbReference type="Proteomes" id="UP001553161"/>
    </source>
</evidence>
<organism evidence="2 3">
    <name type="scientific">Meridianimarinicoccus marinus</name>
    <dbReference type="NCBI Taxonomy" id="3231483"/>
    <lineage>
        <taxon>Bacteria</taxon>
        <taxon>Pseudomonadati</taxon>
        <taxon>Pseudomonadota</taxon>
        <taxon>Alphaproteobacteria</taxon>
        <taxon>Rhodobacterales</taxon>
        <taxon>Paracoccaceae</taxon>
        <taxon>Meridianimarinicoccus</taxon>
    </lineage>
</organism>
<keyword evidence="3" id="KW-1185">Reference proteome</keyword>
<evidence type="ECO:0000313" key="2">
    <source>
        <dbReference type="EMBL" id="MEV8468598.1"/>
    </source>
</evidence>
<feature type="transmembrane region" description="Helical" evidence="1">
    <location>
        <begin position="20"/>
        <end position="45"/>
    </location>
</feature>
<keyword evidence="1" id="KW-1133">Transmembrane helix</keyword>